<dbReference type="InterPro" id="IPR000182">
    <property type="entry name" value="GNAT_dom"/>
</dbReference>
<name>R0KKA5_EXST2</name>
<dbReference type="EMBL" id="KB908504">
    <property type="protein sequence ID" value="EOA89564.1"/>
    <property type="molecule type" value="Genomic_DNA"/>
</dbReference>
<evidence type="ECO:0000259" key="1">
    <source>
        <dbReference type="PROSITE" id="PS51186"/>
    </source>
</evidence>
<dbReference type="Pfam" id="PF13302">
    <property type="entry name" value="Acetyltransf_3"/>
    <property type="match status" value="1"/>
</dbReference>
<proteinExistence type="predicted"/>
<dbReference type="PANTHER" id="PTHR43328:SF1">
    <property type="entry name" value="N-ACETYLTRANSFERASE DOMAIN-CONTAINING PROTEIN"/>
    <property type="match status" value="1"/>
</dbReference>
<feature type="domain" description="N-acetyltransferase" evidence="1">
    <location>
        <begin position="20"/>
        <end position="188"/>
    </location>
</feature>
<evidence type="ECO:0000313" key="3">
    <source>
        <dbReference type="Proteomes" id="UP000016935"/>
    </source>
</evidence>
<reference evidence="2 3" key="1">
    <citation type="journal article" date="2012" name="PLoS Pathog.">
        <title>Diverse lifestyles and strategies of plant pathogenesis encoded in the genomes of eighteen Dothideomycetes fungi.</title>
        <authorList>
            <person name="Ohm R.A."/>
            <person name="Feau N."/>
            <person name="Henrissat B."/>
            <person name="Schoch C.L."/>
            <person name="Horwitz B.A."/>
            <person name="Barry K.W."/>
            <person name="Condon B.J."/>
            <person name="Copeland A.C."/>
            <person name="Dhillon B."/>
            <person name="Glaser F."/>
            <person name="Hesse C.N."/>
            <person name="Kosti I."/>
            <person name="LaButti K."/>
            <person name="Lindquist E.A."/>
            <person name="Lucas S."/>
            <person name="Salamov A.A."/>
            <person name="Bradshaw R.E."/>
            <person name="Ciuffetti L."/>
            <person name="Hamelin R.C."/>
            <person name="Kema G.H.J."/>
            <person name="Lawrence C."/>
            <person name="Scott J.A."/>
            <person name="Spatafora J.W."/>
            <person name="Turgeon B.G."/>
            <person name="de Wit P.J.G.M."/>
            <person name="Zhong S."/>
            <person name="Goodwin S.B."/>
            <person name="Grigoriev I.V."/>
        </authorList>
    </citation>
    <scope>NUCLEOTIDE SEQUENCE [LARGE SCALE GENOMIC DNA]</scope>
    <source>
        <strain evidence="3">28A</strain>
    </source>
</reference>
<dbReference type="OrthoDB" id="630895at2759"/>
<dbReference type="Gene3D" id="3.40.630.30">
    <property type="match status" value="1"/>
</dbReference>
<dbReference type="PROSITE" id="PS51186">
    <property type="entry name" value="GNAT"/>
    <property type="match status" value="1"/>
</dbReference>
<dbReference type="STRING" id="671987.R0KKA5"/>
<dbReference type="eggNOG" id="ENOG502RXXF">
    <property type="taxonomic scope" value="Eukaryota"/>
</dbReference>
<dbReference type="PANTHER" id="PTHR43328">
    <property type="entry name" value="ACETYLTRANSFERASE-RELATED"/>
    <property type="match status" value="1"/>
</dbReference>
<dbReference type="HOGENOM" id="CLU_013985_3_4_1"/>
<dbReference type="Proteomes" id="UP000016935">
    <property type="component" value="Unassembled WGS sequence"/>
</dbReference>
<protein>
    <recommendedName>
        <fullName evidence="1">N-acetyltransferase domain-containing protein</fullName>
    </recommendedName>
</protein>
<dbReference type="InterPro" id="IPR016181">
    <property type="entry name" value="Acyl_CoA_acyltransferase"/>
</dbReference>
<evidence type="ECO:0000313" key="2">
    <source>
        <dbReference type="EMBL" id="EOA89564.1"/>
    </source>
</evidence>
<dbReference type="GO" id="GO:0016747">
    <property type="term" value="F:acyltransferase activity, transferring groups other than amino-acyl groups"/>
    <property type="evidence" value="ECO:0007669"/>
    <property type="project" value="InterPro"/>
</dbReference>
<dbReference type="AlphaFoldDB" id="R0KKA5"/>
<dbReference type="SUPFAM" id="SSF55729">
    <property type="entry name" value="Acyl-CoA N-acyltransferases (Nat)"/>
    <property type="match status" value="1"/>
</dbReference>
<dbReference type="RefSeq" id="XP_008022551.1">
    <property type="nucleotide sequence ID" value="XM_008024360.1"/>
</dbReference>
<sequence length="204" mass="22563">MQEQSETPPRPPPILTTKRLIIRPMYLPDAASTAQHANDPLVARYMSLAFPNPYTLDSATAWITMNLALARQEAFVICTISAPDVVIGGIGLKPGRDVSAHTAEVGFWVARMYWGNGFMSEALAGFTHWAFENWVGDRGCGLRRLWGGAFAPNAASVRCFEKCGYVHEGVMKGHCEKNGEVMDMHYLGLTKTDWEERVRGVGET</sequence>
<reference evidence="2 3" key="2">
    <citation type="journal article" date="2013" name="PLoS Genet.">
        <title>Comparative genome structure, secondary metabolite, and effector coding capacity across Cochliobolus pathogens.</title>
        <authorList>
            <person name="Condon B.J."/>
            <person name="Leng Y."/>
            <person name="Wu D."/>
            <person name="Bushley K.E."/>
            <person name="Ohm R.A."/>
            <person name="Otillar R."/>
            <person name="Martin J."/>
            <person name="Schackwitz W."/>
            <person name="Grimwood J."/>
            <person name="MohdZainudin N."/>
            <person name="Xue C."/>
            <person name="Wang R."/>
            <person name="Manning V.A."/>
            <person name="Dhillon B."/>
            <person name="Tu Z.J."/>
            <person name="Steffenson B.J."/>
            <person name="Salamov A."/>
            <person name="Sun H."/>
            <person name="Lowry S."/>
            <person name="LaButti K."/>
            <person name="Han J."/>
            <person name="Copeland A."/>
            <person name="Lindquist E."/>
            <person name="Barry K."/>
            <person name="Schmutz J."/>
            <person name="Baker S.E."/>
            <person name="Ciuffetti L.M."/>
            <person name="Grigoriev I.V."/>
            <person name="Zhong S."/>
            <person name="Turgeon B.G."/>
        </authorList>
    </citation>
    <scope>NUCLEOTIDE SEQUENCE [LARGE SCALE GENOMIC DNA]</scope>
    <source>
        <strain evidence="3">28A</strain>
    </source>
</reference>
<organism evidence="2 3">
    <name type="scientific">Exserohilum turcicum (strain 28A)</name>
    <name type="common">Northern leaf blight fungus</name>
    <name type="synonym">Setosphaeria turcica</name>
    <dbReference type="NCBI Taxonomy" id="671987"/>
    <lineage>
        <taxon>Eukaryota</taxon>
        <taxon>Fungi</taxon>
        <taxon>Dikarya</taxon>
        <taxon>Ascomycota</taxon>
        <taxon>Pezizomycotina</taxon>
        <taxon>Dothideomycetes</taxon>
        <taxon>Pleosporomycetidae</taxon>
        <taxon>Pleosporales</taxon>
        <taxon>Pleosporineae</taxon>
        <taxon>Pleosporaceae</taxon>
        <taxon>Exserohilum</taxon>
    </lineage>
</organism>
<dbReference type="GeneID" id="19395055"/>
<gene>
    <name evidence="2" type="ORF">SETTUDRAFT_104587</name>
</gene>
<accession>R0KKA5</accession>
<keyword evidence="3" id="KW-1185">Reference proteome</keyword>